<accession>A0A9W7ZSG9</accession>
<protein>
    <recommendedName>
        <fullName evidence="2">PH domain-containing protein</fullName>
    </recommendedName>
</protein>
<name>A0A9W7ZSG9_9FUNG</name>
<dbReference type="EMBL" id="JANBPT010000878">
    <property type="protein sequence ID" value="KAJ1911943.1"/>
    <property type="molecule type" value="Genomic_DNA"/>
</dbReference>
<organism evidence="3 4">
    <name type="scientific">Tieghemiomyces parasiticus</name>
    <dbReference type="NCBI Taxonomy" id="78921"/>
    <lineage>
        <taxon>Eukaryota</taxon>
        <taxon>Fungi</taxon>
        <taxon>Fungi incertae sedis</taxon>
        <taxon>Zoopagomycota</taxon>
        <taxon>Kickxellomycotina</taxon>
        <taxon>Dimargaritomycetes</taxon>
        <taxon>Dimargaritales</taxon>
        <taxon>Dimargaritaceae</taxon>
        <taxon>Tieghemiomyces</taxon>
    </lineage>
</organism>
<dbReference type="PROSITE" id="PS50003">
    <property type="entry name" value="PH_DOMAIN"/>
    <property type="match status" value="1"/>
</dbReference>
<gene>
    <name evidence="3" type="ORF">IWQ60_009900</name>
</gene>
<dbReference type="Pfam" id="PF00169">
    <property type="entry name" value="PH"/>
    <property type="match status" value="1"/>
</dbReference>
<dbReference type="AlphaFoldDB" id="A0A9W7ZSG9"/>
<dbReference type="SMART" id="SM00233">
    <property type="entry name" value="PH"/>
    <property type="match status" value="1"/>
</dbReference>
<dbReference type="Proteomes" id="UP001150569">
    <property type="component" value="Unassembled WGS sequence"/>
</dbReference>
<feature type="region of interest" description="Disordered" evidence="1">
    <location>
        <begin position="357"/>
        <end position="378"/>
    </location>
</feature>
<dbReference type="Gene3D" id="2.30.29.30">
    <property type="entry name" value="Pleckstrin-homology domain (PH domain)/Phosphotyrosine-binding domain (PTB)"/>
    <property type="match status" value="1"/>
</dbReference>
<reference evidence="3" key="1">
    <citation type="submission" date="2022-07" db="EMBL/GenBank/DDBJ databases">
        <title>Phylogenomic reconstructions and comparative analyses of Kickxellomycotina fungi.</title>
        <authorList>
            <person name="Reynolds N.K."/>
            <person name="Stajich J.E."/>
            <person name="Barry K."/>
            <person name="Grigoriev I.V."/>
            <person name="Crous P."/>
            <person name="Smith M.E."/>
        </authorList>
    </citation>
    <scope>NUCLEOTIDE SEQUENCE</scope>
    <source>
        <strain evidence="3">RSA 861</strain>
    </source>
</reference>
<evidence type="ECO:0000313" key="3">
    <source>
        <dbReference type="EMBL" id="KAJ1911943.1"/>
    </source>
</evidence>
<dbReference type="OrthoDB" id="185175at2759"/>
<dbReference type="InterPro" id="IPR001849">
    <property type="entry name" value="PH_domain"/>
</dbReference>
<evidence type="ECO:0000259" key="2">
    <source>
        <dbReference type="PROSITE" id="PS50003"/>
    </source>
</evidence>
<dbReference type="SUPFAM" id="SSF50729">
    <property type="entry name" value="PH domain-like"/>
    <property type="match status" value="1"/>
</dbReference>
<comment type="caution">
    <text evidence="3">The sequence shown here is derived from an EMBL/GenBank/DDBJ whole genome shotgun (WGS) entry which is preliminary data.</text>
</comment>
<feature type="compositionally biased region" description="Basic and acidic residues" evidence="1">
    <location>
        <begin position="357"/>
        <end position="368"/>
    </location>
</feature>
<keyword evidence="4" id="KW-1185">Reference proteome</keyword>
<feature type="compositionally biased region" description="Polar residues" evidence="1">
    <location>
        <begin position="369"/>
        <end position="378"/>
    </location>
</feature>
<sequence length="378" mass="41534">MDKSRAGLRLDAVEDVEHCGWLYKHSSGFGKSWVKRWFVLAEDRLLVFRSNKPSEVSRAVVDVAQYNHVAHDPTFAKSPYALVLAHTPDRPHFNAARNALKPLFLYAESRTGLDDWVDALRFCLHSEPAPVACPNIIDVVMRRLDYQHPLRPSFSNESLPGLADPALRRFRGHSELKSIDTASLESEDGTVPEMGRRACRSLQLTPVGSPRSILDAIPEVDAADPAAADVVTQSLHDLTLTGPGRPHPAPEAGRVGLLRSASVLTAGPVPSASPSLSRVAPSPLAVVPVFHPDELADKSLTPTTPKSPGRLASLRRRFSQSAPLDYEKYLQLMRVRLHSQAQQTQVAAERAVALRQKAESEADRRLQEIRQTNGPVAH</sequence>
<feature type="domain" description="PH" evidence="2">
    <location>
        <begin position="15"/>
        <end position="125"/>
    </location>
</feature>
<evidence type="ECO:0000313" key="4">
    <source>
        <dbReference type="Proteomes" id="UP001150569"/>
    </source>
</evidence>
<proteinExistence type="predicted"/>
<evidence type="ECO:0000256" key="1">
    <source>
        <dbReference type="SAM" id="MobiDB-lite"/>
    </source>
</evidence>
<dbReference type="InterPro" id="IPR011993">
    <property type="entry name" value="PH-like_dom_sf"/>
</dbReference>